<dbReference type="InterPro" id="IPR011701">
    <property type="entry name" value="MFS"/>
</dbReference>
<feature type="transmembrane region" description="Helical" evidence="4">
    <location>
        <begin position="81"/>
        <end position="114"/>
    </location>
</feature>
<name>D9QIT8_BRESC</name>
<keyword evidence="3 4" id="KW-0472">Membrane</keyword>
<gene>
    <name evidence="6" type="ordered locus">Bresu_2111</name>
</gene>
<feature type="transmembrane region" description="Helical" evidence="4">
    <location>
        <begin position="52"/>
        <end position="69"/>
    </location>
</feature>
<feature type="transmembrane region" description="Helical" evidence="4">
    <location>
        <begin position="277"/>
        <end position="298"/>
    </location>
</feature>
<protein>
    <submittedName>
        <fullName evidence="6">Major facilitator superfamily MFS_1</fullName>
    </submittedName>
</protein>
<dbReference type="EMBL" id="CP002102">
    <property type="protein sequence ID" value="ADL01421.1"/>
    <property type="molecule type" value="Genomic_DNA"/>
</dbReference>
<sequence length="396" mass="41281">MAAGTDGSPRLGRGLLLLMSVAICATASNLYYNQPLLPLIRQAFDLHEGVVGLVPAASQFGYALAILLISPLGDTIPRRTLIGVLSVVLSLALVAIVLAPSFPVLILACFVVGLGGNITQQLIPFGASLATPETRGQVIATLMTGLSIGLLLSRTISGTVAEYFGWRGVFLGAAIVAIVFGVLFQIVLPRNVPSVTLGYRALLGSMVQLVRRHRLLRQTALTGALWFAAFNALWATLAIHLNTGPFFYSAQQAGLFGLVGLAGILGARVSGRLVGVVGARALITGALVLIIAAFGVMAIWGDTLGGMILGVVLLDLGVFGAQIPNQVRVFSIDPDAQSRIYAVYMLCYYSAAALGSAAGVKIMSLAGWHGLTTFGIGLGVAAGLYHLSTRRTEDPA</sequence>
<dbReference type="STRING" id="633149.Bresu_2111"/>
<evidence type="ECO:0000256" key="1">
    <source>
        <dbReference type="ARBA" id="ARBA00022692"/>
    </source>
</evidence>
<dbReference type="InterPro" id="IPR036259">
    <property type="entry name" value="MFS_trans_sf"/>
</dbReference>
<dbReference type="PANTHER" id="PTHR42910">
    <property type="entry name" value="TRANSPORTER SCO4007-RELATED"/>
    <property type="match status" value="1"/>
</dbReference>
<dbReference type="PROSITE" id="PS50850">
    <property type="entry name" value="MFS"/>
    <property type="match status" value="1"/>
</dbReference>
<dbReference type="InParanoid" id="D9QIT8"/>
<feature type="transmembrane region" description="Helical" evidence="4">
    <location>
        <begin position="246"/>
        <end position="265"/>
    </location>
</feature>
<dbReference type="AlphaFoldDB" id="D9QIT8"/>
<accession>D9QIT8</accession>
<dbReference type="PANTHER" id="PTHR42910:SF1">
    <property type="entry name" value="MAJOR FACILITATOR SUPERFAMILY (MFS) PROFILE DOMAIN-CONTAINING PROTEIN"/>
    <property type="match status" value="1"/>
</dbReference>
<keyword evidence="7" id="KW-1185">Reference proteome</keyword>
<dbReference type="GO" id="GO:0022857">
    <property type="term" value="F:transmembrane transporter activity"/>
    <property type="evidence" value="ECO:0007669"/>
    <property type="project" value="InterPro"/>
</dbReference>
<dbReference type="CDD" id="cd17324">
    <property type="entry name" value="MFS_NepI_like"/>
    <property type="match status" value="1"/>
</dbReference>
<evidence type="ECO:0000256" key="4">
    <source>
        <dbReference type="SAM" id="Phobius"/>
    </source>
</evidence>
<evidence type="ECO:0000256" key="3">
    <source>
        <dbReference type="ARBA" id="ARBA00023136"/>
    </source>
</evidence>
<feature type="transmembrane region" description="Helical" evidence="4">
    <location>
        <begin position="134"/>
        <end position="152"/>
    </location>
</feature>
<feature type="transmembrane region" description="Helical" evidence="4">
    <location>
        <begin position="341"/>
        <end position="360"/>
    </location>
</feature>
<feature type="transmembrane region" description="Helical" evidence="4">
    <location>
        <begin position="164"/>
        <end position="186"/>
    </location>
</feature>
<dbReference type="InterPro" id="IPR020846">
    <property type="entry name" value="MFS_dom"/>
</dbReference>
<evidence type="ECO:0000259" key="5">
    <source>
        <dbReference type="PROSITE" id="PS50850"/>
    </source>
</evidence>
<dbReference type="SUPFAM" id="SSF103473">
    <property type="entry name" value="MFS general substrate transporter"/>
    <property type="match status" value="1"/>
</dbReference>
<evidence type="ECO:0000313" key="6">
    <source>
        <dbReference type="EMBL" id="ADL01421.1"/>
    </source>
</evidence>
<dbReference type="BioCyc" id="BSUB633149:G1GM8-2108-MONOMER"/>
<dbReference type="KEGG" id="bsb:Bresu_2111"/>
<feature type="transmembrane region" description="Helical" evidence="4">
    <location>
        <begin position="12"/>
        <end position="32"/>
    </location>
</feature>
<dbReference type="Gene3D" id="1.20.1250.20">
    <property type="entry name" value="MFS general substrate transporter like domains"/>
    <property type="match status" value="1"/>
</dbReference>
<dbReference type="FunCoup" id="D9QIT8">
    <property type="interactions" value="42"/>
</dbReference>
<organism evidence="6 7">
    <name type="scientific">Brevundimonas subvibrioides (strain ATCC 15264 / DSM 4735 / LMG 14903 / NBRC 16000 / CB 81)</name>
    <name type="common">Caulobacter subvibrioides</name>
    <dbReference type="NCBI Taxonomy" id="633149"/>
    <lineage>
        <taxon>Bacteria</taxon>
        <taxon>Pseudomonadati</taxon>
        <taxon>Pseudomonadota</taxon>
        <taxon>Alphaproteobacteria</taxon>
        <taxon>Caulobacterales</taxon>
        <taxon>Caulobacteraceae</taxon>
        <taxon>Brevundimonas</taxon>
    </lineage>
</organism>
<keyword evidence="2 4" id="KW-1133">Transmembrane helix</keyword>
<reference evidence="7" key="1">
    <citation type="journal article" date="2011" name="J. Bacteriol.">
        <title>Genome sequences of eight morphologically diverse alphaproteobacteria.</title>
        <authorList>
            <consortium name="US DOE Joint Genome Institute"/>
            <person name="Brown P.J."/>
            <person name="Kysela D.T."/>
            <person name="Buechlein A."/>
            <person name="Hemmerich C."/>
            <person name="Brun Y.V."/>
        </authorList>
    </citation>
    <scope>NUCLEOTIDE SEQUENCE [LARGE SCALE GENOMIC DNA]</scope>
    <source>
        <strain evidence="7">ATCC 15264 / DSM 4735 / LMG 14903 / NBRC 16000 / CB 81</strain>
    </source>
</reference>
<feature type="transmembrane region" description="Helical" evidence="4">
    <location>
        <begin position="304"/>
        <end position="321"/>
    </location>
</feature>
<dbReference type="Pfam" id="PF07690">
    <property type="entry name" value="MFS_1"/>
    <property type="match status" value="1"/>
</dbReference>
<dbReference type="RefSeq" id="WP_013269522.1">
    <property type="nucleotide sequence ID" value="NC_014375.1"/>
</dbReference>
<dbReference type="OrthoDB" id="9815356at2"/>
<evidence type="ECO:0000313" key="7">
    <source>
        <dbReference type="Proteomes" id="UP000002696"/>
    </source>
</evidence>
<evidence type="ECO:0000256" key="2">
    <source>
        <dbReference type="ARBA" id="ARBA00022989"/>
    </source>
</evidence>
<keyword evidence="1 4" id="KW-0812">Transmembrane</keyword>
<dbReference type="eggNOG" id="COG2814">
    <property type="taxonomic scope" value="Bacteria"/>
</dbReference>
<dbReference type="Proteomes" id="UP000002696">
    <property type="component" value="Chromosome"/>
</dbReference>
<feature type="transmembrane region" description="Helical" evidence="4">
    <location>
        <begin position="222"/>
        <end position="240"/>
    </location>
</feature>
<proteinExistence type="predicted"/>
<feature type="domain" description="Major facilitator superfamily (MFS) profile" evidence="5">
    <location>
        <begin position="15"/>
        <end position="393"/>
    </location>
</feature>
<dbReference type="HOGENOM" id="CLU_001265_23_0_5"/>
<feature type="transmembrane region" description="Helical" evidence="4">
    <location>
        <begin position="366"/>
        <end position="387"/>
    </location>
</feature>